<comment type="caution">
    <text evidence="1">The sequence shown here is derived from an EMBL/GenBank/DDBJ whole genome shotgun (WGS) entry which is preliminary data.</text>
</comment>
<sequence length="369" mass="42393">MKKFLLPVFVLMSVLLFSQNRRNLQRQIDSIAQNKWDSASINLDSIANPKLIQLNVPFKDTLVIRDKLVVSNVGSDFPVTPYRVMQLPNPVKWFYFGQNNLVFNQSSFSNWNSGGNNNIGIIGKINYNLMYKNGRHFLDNTVKMGYGFVSGTGQAARKTEDYINLVSNYGYEYRKNYYFSAGFQLLSQFATGFNYSVTPDPTYEDRISKFFAPAYLTIGLGVSYNPNENFQVIFRPVNGKFTFVIDPYLQKAGRYGLEHDGQSVKSDIGSLLNVLYRIKIYENMTFTNQANFFSSYVSHPDRVVFSYNGTLDMRVNKFISAVVSLDLLYDHDQIEKMQMKQTLGVGFSYNIGLENRDRDKKMIKQLIVK</sequence>
<dbReference type="Proteomes" id="UP000035900">
    <property type="component" value="Unassembled WGS sequence"/>
</dbReference>
<dbReference type="AlphaFoldDB" id="A0A0J7IVY6"/>
<dbReference type="EMBL" id="LFNG01000032">
    <property type="protein sequence ID" value="KMQ70127.1"/>
    <property type="molecule type" value="Genomic_DNA"/>
</dbReference>
<protein>
    <recommendedName>
        <fullName evidence="3">DUF3078 domain-containing protein</fullName>
    </recommendedName>
</protein>
<name>A0A0J7IVY6_9FLAO</name>
<reference evidence="1 2" key="1">
    <citation type="journal article" date="2004" name="Int. J. Syst. Evol. Microbiol.">
        <title>Kaistella koreensis gen. nov., sp. nov., a novel member of the Chryseobacterium-Bergeyella-Riemerella branch.</title>
        <authorList>
            <person name="Kim M.K."/>
            <person name="Im W.T."/>
            <person name="Shin Y.K."/>
            <person name="Lim J.H."/>
            <person name="Kim S.H."/>
            <person name="Lee B.C."/>
            <person name="Park M.Y."/>
            <person name="Lee K.Y."/>
            <person name="Lee S.T."/>
        </authorList>
    </citation>
    <scope>NUCLEOTIDE SEQUENCE [LARGE SCALE GENOMIC DNA]</scope>
    <source>
        <strain evidence="1 2">CCUG 49689</strain>
    </source>
</reference>
<keyword evidence="2" id="KW-1185">Reference proteome</keyword>
<dbReference type="OrthoDB" id="1495718at2"/>
<evidence type="ECO:0000313" key="2">
    <source>
        <dbReference type="Proteomes" id="UP000035900"/>
    </source>
</evidence>
<proteinExistence type="predicted"/>
<gene>
    <name evidence="1" type="ORF">ACM44_14010</name>
</gene>
<organism evidence="1 2">
    <name type="scientific">Chryseobacterium koreense CCUG 49689</name>
    <dbReference type="NCBI Taxonomy" id="1304281"/>
    <lineage>
        <taxon>Bacteria</taxon>
        <taxon>Pseudomonadati</taxon>
        <taxon>Bacteroidota</taxon>
        <taxon>Flavobacteriia</taxon>
        <taxon>Flavobacteriales</taxon>
        <taxon>Weeksellaceae</taxon>
        <taxon>Chryseobacterium group</taxon>
        <taxon>Chryseobacterium</taxon>
    </lineage>
</organism>
<dbReference type="Pfam" id="PF11276">
    <property type="entry name" value="DUF3078"/>
    <property type="match status" value="1"/>
</dbReference>
<evidence type="ECO:0000313" key="1">
    <source>
        <dbReference type="EMBL" id="KMQ70127.1"/>
    </source>
</evidence>
<dbReference type="RefSeq" id="WP_048500682.1">
    <property type="nucleotide sequence ID" value="NZ_LFNG01000032.1"/>
</dbReference>
<dbReference type="STRING" id="1304281.ACM44_14010"/>
<accession>A0A0J7IVY6</accession>
<dbReference type="PATRIC" id="fig|1304281.5.peg.3041"/>
<evidence type="ECO:0008006" key="3">
    <source>
        <dbReference type="Google" id="ProtNLM"/>
    </source>
</evidence>
<dbReference type="InterPro" id="IPR021428">
    <property type="entry name" value="DUF3078"/>
</dbReference>